<feature type="transmembrane region" description="Helical" evidence="8">
    <location>
        <begin position="141"/>
        <end position="159"/>
    </location>
</feature>
<evidence type="ECO:0000313" key="10">
    <source>
        <dbReference type="Proteomes" id="UP000713904"/>
    </source>
</evidence>
<feature type="transmembrane region" description="Helical" evidence="8">
    <location>
        <begin position="314"/>
        <end position="331"/>
    </location>
</feature>
<name>A0ABR6TM13_9FIRM</name>
<feature type="transmembrane region" description="Helical" evidence="8">
    <location>
        <begin position="187"/>
        <end position="205"/>
    </location>
</feature>
<evidence type="ECO:0000313" key="9">
    <source>
        <dbReference type="EMBL" id="MBC2576026.1"/>
    </source>
</evidence>
<evidence type="ECO:0000256" key="8">
    <source>
        <dbReference type="SAM" id="Phobius"/>
    </source>
</evidence>
<evidence type="ECO:0000256" key="6">
    <source>
        <dbReference type="ARBA" id="ARBA00022989"/>
    </source>
</evidence>
<keyword evidence="4" id="KW-1003">Cell membrane</keyword>
<keyword evidence="5 8" id="KW-0812">Transmembrane</keyword>
<protein>
    <submittedName>
        <fullName evidence="9">BCCT family transporter</fullName>
    </submittedName>
</protein>
<feature type="transmembrane region" description="Helical" evidence="8">
    <location>
        <begin position="467"/>
        <end position="487"/>
    </location>
</feature>
<keyword evidence="10" id="KW-1185">Reference proteome</keyword>
<keyword evidence="7 8" id="KW-0472">Membrane</keyword>
<evidence type="ECO:0000256" key="3">
    <source>
        <dbReference type="ARBA" id="ARBA00022448"/>
    </source>
</evidence>
<evidence type="ECO:0000256" key="4">
    <source>
        <dbReference type="ARBA" id="ARBA00022475"/>
    </source>
</evidence>
<gene>
    <name evidence="9" type="ORF">HLB29_04940</name>
</gene>
<feature type="transmembrane region" description="Helical" evidence="8">
    <location>
        <begin position="86"/>
        <end position="107"/>
    </location>
</feature>
<organism evidence="9 10">
    <name type="scientific">Peptostreptococcus canis</name>
    <dbReference type="NCBI Taxonomy" id="1159213"/>
    <lineage>
        <taxon>Bacteria</taxon>
        <taxon>Bacillati</taxon>
        <taxon>Bacillota</taxon>
        <taxon>Clostridia</taxon>
        <taxon>Peptostreptococcales</taxon>
        <taxon>Peptostreptococcaceae</taxon>
        <taxon>Peptostreptococcus</taxon>
    </lineage>
</organism>
<feature type="transmembrane region" description="Helical" evidence="8">
    <location>
        <begin position="441"/>
        <end position="461"/>
    </location>
</feature>
<feature type="transmembrane region" description="Helical" evidence="8">
    <location>
        <begin position="47"/>
        <end position="66"/>
    </location>
</feature>
<comment type="similarity">
    <text evidence="2">Belongs to the BCCT transporter (TC 2.A.15) family.</text>
</comment>
<feature type="transmembrane region" description="Helical" evidence="8">
    <location>
        <begin position="343"/>
        <end position="361"/>
    </location>
</feature>
<comment type="subcellular location">
    <subcellularLocation>
        <location evidence="1">Cell membrane</location>
        <topology evidence="1">Multi-pass membrane protein</topology>
    </subcellularLocation>
</comment>
<evidence type="ECO:0000256" key="2">
    <source>
        <dbReference type="ARBA" id="ARBA00005658"/>
    </source>
</evidence>
<feature type="transmembrane region" description="Helical" evidence="8">
    <location>
        <begin position="7"/>
        <end position="27"/>
    </location>
</feature>
<evidence type="ECO:0000256" key="1">
    <source>
        <dbReference type="ARBA" id="ARBA00004651"/>
    </source>
</evidence>
<evidence type="ECO:0000256" key="7">
    <source>
        <dbReference type="ARBA" id="ARBA00023136"/>
    </source>
</evidence>
<dbReference type="Proteomes" id="UP000713904">
    <property type="component" value="Unassembled WGS sequence"/>
</dbReference>
<keyword evidence="3" id="KW-0813">Transport</keyword>
<evidence type="ECO:0000256" key="5">
    <source>
        <dbReference type="ARBA" id="ARBA00022692"/>
    </source>
</evidence>
<dbReference type="RefSeq" id="WP_185624035.1">
    <property type="nucleotide sequence ID" value="NZ_JABGBW010000002.1"/>
</dbReference>
<comment type="caution">
    <text evidence="9">The sequence shown here is derived from an EMBL/GenBank/DDBJ whole genome shotgun (WGS) entry which is preliminary data.</text>
</comment>
<dbReference type="PANTHER" id="PTHR30047">
    <property type="entry name" value="HIGH-AFFINITY CHOLINE TRANSPORT PROTEIN-RELATED"/>
    <property type="match status" value="1"/>
</dbReference>
<dbReference type="Pfam" id="PF02028">
    <property type="entry name" value="BCCT"/>
    <property type="match status" value="1"/>
</dbReference>
<dbReference type="NCBIfam" id="TIGR00842">
    <property type="entry name" value="bcct"/>
    <property type="match status" value="1"/>
</dbReference>
<reference evidence="9 10" key="1">
    <citation type="submission" date="2020-05" db="EMBL/GenBank/DDBJ databases">
        <title>Draft genome of xy-202 and genomic insight in genome of the genus Peptostreptococcus.</title>
        <authorList>
            <person name="Zhang Z."/>
        </authorList>
    </citation>
    <scope>NUCLEOTIDE SEQUENCE [LARGE SCALE GENOMIC DNA]</scope>
    <source>
        <strain evidence="9 10">DSM 27025</strain>
    </source>
</reference>
<accession>A0ABR6TM13</accession>
<sequence>MEKRNNNTVYFVSVIISVIIAVWGIFGSESFGKLANSLMSWVTVNTGWLYLLAMLIFVIFALVIAFSKFGNIRLGPDDSKPEFKTLSWFGMLFGAGMGIGLVFYGIAEPISHYVAPIAGVAPATEEAARFAMRASFVHWGIHPWAGYSIIGLGLAYIQFRKNKPGLISSLFIPIIGEEKVNSGFGKVIDTFAVIATIAGVATSLGMGTMQINSGLSYLFKIPSNVTTWLIIIIIITVIYTWTAVSGIDKGINMISNLNLILAFSSMLIAVIVGPKVMMANSFVGAAGDYINQFFKESLNINPFGDNTWIQGWRIFYWAWWIAWAPFVGTFIARISKGRTVREFIFGVTLAPAMASLIWFSIFGSMGLNLREQLGIEKMTEMAGHPEIALFEVFAKYPLGIVLSMITIVLLCTFFITSANSATFVLSMFSQNGDLNPSKKKMLVWGILQAVIAYALMVSGGLKALQTASIAAAFPFIFIMLAICMSIVKALRNELKIKE</sequence>
<feature type="transmembrane region" description="Helical" evidence="8">
    <location>
        <begin position="400"/>
        <end position="429"/>
    </location>
</feature>
<feature type="transmembrane region" description="Helical" evidence="8">
    <location>
        <begin position="225"/>
        <end position="244"/>
    </location>
</feature>
<dbReference type="InterPro" id="IPR000060">
    <property type="entry name" value="BCCT_transptr"/>
</dbReference>
<dbReference type="PANTHER" id="PTHR30047:SF7">
    <property type="entry name" value="HIGH-AFFINITY CHOLINE TRANSPORT PROTEIN"/>
    <property type="match status" value="1"/>
</dbReference>
<feature type="transmembrane region" description="Helical" evidence="8">
    <location>
        <begin position="256"/>
        <end position="273"/>
    </location>
</feature>
<proteinExistence type="inferred from homology"/>
<dbReference type="EMBL" id="JABGBW010000002">
    <property type="protein sequence ID" value="MBC2576026.1"/>
    <property type="molecule type" value="Genomic_DNA"/>
</dbReference>
<keyword evidence="6 8" id="KW-1133">Transmembrane helix</keyword>